<comment type="function">
    <text evidence="7">This is one of the proteins that bind and probably mediate the attachment of the 5S RNA into the large ribosomal subunit, where it forms part of the central protuberance.</text>
</comment>
<keyword evidence="9" id="KW-1185">Reference proteome</keyword>
<dbReference type="Pfam" id="PF00861">
    <property type="entry name" value="Ribosomal_L18p"/>
    <property type="match status" value="1"/>
</dbReference>
<evidence type="ECO:0000256" key="1">
    <source>
        <dbReference type="ARBA" id="ARBA00007116"/>
    </source>
</evidence>
<dbReference type="Gene3D" id="3.30.420.100">
    <property type="match status" value="1"/>
</dbReference>
<evidence type="ECO:0000256" key="5">
    <source>
        <dbReference type="ARBA" id="ARBA00023274"/>
    </source>
</evidence>
<dbReference type="FunFam" id="3.30.420.100:FF:000001">
    <property type="entry name" value="50S ribosomal protein L18"/>
    <property type="match status" value="1"/>
</dbReference>
<dbReference type="EMBL" id="PGEX01000001">
    <property type="protein sequence ID" value="PJJ41510.1"/>
    <property type="molecule type" value="Genomic_DNA"/>
</dbReference>
<keyword evidence="2 7" id="KW-0699">rRNA-binding</keyword>
<dbReference type="OrthoDB" id="9810939at2"/>
<dbReference type="InterPro" id="IPR057268">
    <property type="entry name" value="Ribosomal_L18"/>
</dbReference>
<dbReference type="GO" id="GO:0005737">
    <property type="term" value="C:cytoplasm"/>
    <property type="evidence" value="ECO:0007669"/>
    <property type="project" value="UniProtKB-ARBA"/>
</dbReference>
<proteinExistence type="inferred from homology"/>
<reference evidence="8 9" key="1">
    <citation type="submission" date="2017-11" db="EMBL/GenBank/DDBJ databases">
        <title>Animal gut microbial communities from fecal samples from Wisconsin, USA.</title>
        <authorList>
            <person name="Neumann A."/>
        </authorList>
    </citation>
    <scope>NUCLEOTIDE SEQUENCE [LARGE SCALE GENOMIC DNA]</scope>
    <source>
        <strain evidence="8 9">UWS3</strain>
    </source>
</reference>
<dbReference type="InterPro" id="IPR004389">
    <property type="entry name" value="Ribosomal_uL18_bac-type"/>
</dbReference>
<dbReference type="PANTHER" id="PTHR12899:SF3">
    <property type="entry name" value="LARGE RIBOSOMAL SUBUNIT PROTEIN UL18M"/>
    <property type="match status" value="1"/>
</dbReference>
<evidence type="ECO:0000256" key="2">
    <source>
        <dbReference type="ARBA" id="ARBA00022730"/>
    </source>
</evidence>
<dbReference type="RefSeq" id="WP_100425470.1">
    <property type="nucleotide sequence ID" value="NZ_JAQXKX010000028.1"/>
</dbReference>
<evidence type="ECO:0000256" key="3">
    <source>
        <dbReference type="ARBA" id="ARBA00022884"/>
    </source>
</evidence>
<dbReference type="GO" id="GO:0003735">
    <property type="term" value="F:structural constituent of ribosome"/>
    <property type="evidence" value="ECO:0007669"/>
    <property type="project" value="InterPro"/>
</dbReference>
<keyword evidence="4 7" id="KW-0689">Ribosomal protein</keyword>
<dbReference type="PANTHER" id="PTHR12899">
    <property type="entry name" value="39S RIBOSOMAL PROTEIN L18, MITOCHONDRIAL"/>
    <property type="match status" value="1"/>
</dbReference>
<evidence type="ECO:0000313" key="9">
    <source>
        <dbReference type="Proteomes" id="UP000231134"/>
    </source>
</evidence>
<organism evidence="8 9">
    <name type="scientific">Hallerella succinigenes</name>
    <dbReference type="NCBI Taxonomy" id="1896222"/>
    <lineage>
        <taxon>Bacteria</taxon>
        <taxon>Pseudomonadati</taxon>
        <taxon>Fibrobacterota</taxon>
        <taxon>Fibrobacteria</taxon>
        <taxon>Fibrobacterales</taxon>
        <taxon>Fibrobacteraceae</taxon>
        <taxon>Hallerella</taxon>
    </lineage>
</organism>
<dbReference type="InterPro" id="IPR005484">
    <property type="entry name" value="Ribosomal_uL18_bac/plant/anim"/>
</dbReference>
<evidence type="ECO:0000256" key="7">
    <source>
        <dbReference type="HAMAP-Rule" id="MF_01337"/>
    </source>
</evidence>
<dbReference type="GO" id="GO:0005840">
    <property type="term" value="C:ribosome"/>
    <property type="evidence" value="ECO:0007669"/>
    <property type="project" value="UniProtKB-KW"/>
</dbReference>
<dbReference type="AlphaFoldDB" id="A0A2M9A711"/>
<evidence type="ECO:0000313" key="8">
    <source>
        <dbReference type="EMBL" id="PJJ41510.1"/>
    </source>
</evidence>
<protein>
    <recommendedName>
        <fullName evidence="6 7">Large ribosomal subunit protein uL18</fullName>
    </recommendedName>
</protein>
<dbReference type="GO" id="GO:0006412">
    <property type="term" value="P:translation"/>
    <property type="evidence" value="ECO:0007669"/>
    <property type="project" value="UniProtKB-UniRule"/>
</dbReference>
<dbReference type="Proteomes" id="UP000231134">
    <property type="component" value="Unassembled WGS sequence"/>
</dbReference>
<gene>
    <name evidence="7" type="primary">rplR</name>
    <name evidence="8" type="ORF">BGX16_1487</name>
</gene>
<keyword evidence="3 7" id="KW-0694">RNA-binding</keyword>
<dbReference type="GO" id="GO:1990904">
    <property type="term" value="C:ribonucleoprotein complex"/>
    <property type="evidence" value="ECO:0007669"/>
    <property type="project" value="UniProtKB-KW"/>
</dbReference>
<comment type="subunit">
    <text evidence="7">Part of the 50S ribosomal subunit; part of the 5S rRNA/L5/L18/L25 subcomplex. Contacts the 5S and 23S rRNAs.</text>
</comment>
<dbReference type="CDD" id="cd00432">
    <property type="entry name" value="Ribosomal_L18_L5e"/>
    <property type="match status" value="1"/>
</dbReference>
<comment type="caution">
    <text evidence="8">The sequence shown here is derived from an EMBL/GenBank/DDBJ whole genome shotgun (WGS) entry which is preliminary data.</text>
</comment>
<name>A0A2M9A711_9BACT</name>
<evidence type="ECO:0000256" key="4">
    <source>
        <dbReference type="ARBA" id="ARBA00022980"/>
    </source>
</evidence>
<dbReference type="GO" id="GO:0008097">
    <property type="term" value="F:5S rRNA binding"/>
    <property type="evidence" value="ECO:0007669"/>
    <property type="project" value="TreeGrafter"/>
</dbReference>
<keyword evidence="5 7" id="KW-0687">Ribonucleoprotein</keyword>
<dbReference type="SUPFAM" id="SSF53137">
    <property type="entry name" value="Translational machinery components"/>
    <property type="match status" value="1"/>
</dbReference>
<accession>A0A2M9A711</accession>
<evidence type="ECO:0000256" key="6">
    <source>
        <dbReference type="ARBA" id="ARBA00035197"/>
    </source>
</evidence>
<dbReference type="NCBIfam" id="TIGR00060">
    <property type="entry name" value="L18_bact"/>
    <property type="match status" value="1"/>
</dbReference>
<sequence>MAVIAKKRLESRIARHARVRKTVNGTPERPRLAVRRTLSNMIAQIIDDVSHKSLVQVSTSSKDFQAKFGELTKTEQSKKLGNLIADEAKAKGISAVVFDRGGYIYHGRVQALAEGAREGGLQF</sequence>
<dbReference type="HAMAP" id="MF_01337_B">
    <property type="entry name" value="Ribosomal_uL18_B"/>
    <property type="match status" value="1"/>
</dbReference>
<comment type="similarity">
    <text evidence="1 7">Belongs to the universal ribosomal protein uL18 family.</text>
</comment>